<proteinExistence type="predicted"/>
<comment type="caution">
    <text evidence="1">The sequence shown here is derived from an EMBL/GenBank/DDBJ whole genome shotgun (WGS) entry which is preliminary data.</text>
</comment>
<gene>
    <name evidence="1" type="ORF">SAMN06297397_3138</name>
</gene>
<sequence>MPEAEVIYDQYKDLVFGYLIRLCRNRDLAEDLTQETFYAAIRQWDTFRKDSDTGTWLCSIARNQYYLLLRKADKQRKLLEKQQAEAAEDDFTEKLMDRITAFDAYKILHRLKEPYREILTMRLFSELGYREIGELFERSEDWARVMCFRAKRMIVEQMKEETKNE</sequence>
<accession>A0AC61PQJ5</accession>
<dbReference type="EMBL" id="FWXZ01000009">
    <property type="protein sequence ID" value="SMC91698.1"/>
    <property type="molecule type" value="Genomic_DNA"/>
</dbReference>
<dbReference type="Proteomes" id="UP000192328">
    <property type="component" value="Unassembled WGS sequence"/>
</dbReference>
<evidence type="ECO:0000313" key="1">
    <source>
        <dbReference type="EMBL" id="SMC91698.1"/>
    </source>
</evidence>
<reference evidence="1" key="1">
    <citation type="submission" date="2017-04" db="EMBL/GenBank/DDBJ databases">
        <authorList>
            <person name="Varghese N."/>
            <person name="Submissions S."/>
        </authorList>
    </citation>
    <scope>NUCLEOTIDE SEQUENCE</scope>
    <source>
        <strain evidence="1">WTE2008</strain>
    </source>
</reference>
<evidence type="ECO:0000313" key="2">
    <source>
        <dbReference type="Proteomes" id="UP000192328"/>
    </source>
</evidence>
<keyword evidence="2" id="KW-1185">Reference proteome</keyword>
<name>A0AC61PQJ5_9FIRM</name>
<protein>
    <submittedName>
        <fullName evidence="1">RNA polymerase sigma-70 factor, ECF subfamily</fullName>
    </submittedName>
</protein>
<organism evidence="1 2">
    <name type="scientific">Aristaeella lactis</name>
    <dbReference type="NCBI Taxonomy" id="3046383"/>
    <lineage>
        <taxon>Bacteria</taxon>
        <taxon>Bacillati</taxon>
        <taxon>Bacillota</taxon>
        <taxon>Clostridia</taxon>
        <taxon>Eubacteriales</taxon>
        <taxon>Aristaeellaceae</taxon>
        <taxon>Aristaeella</taxon>
    </lineage>
</organism>